<dbReference type="InterPro" id="IPR051265">
    <property type="entry name" value="HIBADH-related_NP60_sf"/>
</dbReference>
<dbReference type="PIRSF" id="PIRSF000103">
    <property type="entry name" value="HIBADH"/>
    <property type="match status" value="1"/>
</dbReference>
<dbReference type="InterPro" id="IPR036291">
    <property type="entry name" value="NAD(P)-bd_dom_sf"/>
</dbReference>
<evidence type="ECO:0000313" key="5">
    <source>
        <dbReference type="Proteomes" id="UP000193061"/>
    </source>
</evidence>
<dbReference type="InterPro" id="IPR048666">
    <property type="entry name" value="RedAm-like_C"/>
</dbReference>
<dbReference type="GO" id="GO:0140673">
    <property type="term" value="P:transcription elongation-coupled chromatin remodeling"/>
    <property type="evidence" value="ECO:0007669"/>
    <property type="project" value="TreeGrafter"/>
</dbReference>
<dbReference type="RefSeq" id="WP_085804006.1">
    <property type="nucleotide sequence ID" value="NZ_FWFX01000001.1"/>
</dbReference>
<dbReference type="GO" id="GO:0050661">
    <property type="term" value="F:NADP binding"/>
    <property type="evidence" value="ECO:0007669"/>
    <property type="project" value="InterPro"/>
</dbReference>
<dbReference type="GO" id="GO:0031491">
    <property type="term" value="F:nucleosome binding"/>
    <property type="evidence" value="ECO:0007669"/>
    <property type="project" value="TreeGrafter"/>
</dbReference>
<dbReference type="EMBL" id="FWFX01000001">
    <property type="protein sequence ID" value="SLN16534.1"/>
    <property type="molecule type" value="Genomic_DNA"/>
</dbReference>
<keyword evidence="5" id="KW-1185">Reference proteome</keyword>
<dbReference type="Gene3D" id="1.10.1040.10">
    <property type="entry name" value="N-(1-d-carboxylethyl)-l-norvaline Dehydrogenase, domain 2"/>
    <property type="match status" value="1"/>
</dbReference>
<gene>
    <name evidence="4" type="ORF">ROA7450_00437</name>
</gene>
<dbReference type="GO" id="GO:0000785">
    <property type="term" value="C:chromatin"/>
    <property type="evidence" value="ECO:0007669"/>
    <property type="project" value="TreeGrafter"/>
</dbReference>
<dbReference type="InterPro" id="IPR013328">
    <property type="entry name" value="6PGD_dom2"/>
</dbReference>
<dbReference type="PANTHER" id="PTHR43580:SF2">
    <property type="entry name" value="CYTOKINE-LIKE NUCLEAR FACTOR N-PAC"/>
    <property type="match status" value="1"/>
</dbReference>
<dbReference type="PANTHER" id="PTHR43580">
    <property type="entry name" value="OXIDOREDUCTASE GLYR1-RELATED"/>
    <property type="match status" value="1"/>
</dbReference>
<dbReference type="OrthoDB" id="5524287at2"/>
<evidence type="ECO:0000259" key="3">
    <source>
        <dbReference type="Pfam" id="PF21761"/>
    </source>
</evidence>
<dbReference type="AlphaFoldDB" id="A0A1X6YCI6"/>
<feature type="domain" description="NADPH-dependent reductive aminase-like C-terminal" evidence="3">
    <location>
        <begin position="166"/>
        <end position="286"/>
    </location>
</feature>
<dbReference type="Gene3D" id="3.40.50.720">
    <property type="entry name" value="NAD(P)-binding Rossmann-like Domain"/>
    <property type="match status" value="1"/>
</dbReference>
<dbReference type="SUPFAM" id="SSF51735">
    <property type="entry name" value="NAD(P)-binding Rossmann-fold domains"/>
    <property type="match status" value="1"/>
</dbReference>
<accession>A0A1X6YCI6</accession>
<name>A0A1X6YCI6_9RHOB</name>
<feature type="domain" description="6-phosphogluconate dehydrogenase NADP-binding" evidence="2">
    <location>
        <begin position="4"/>
        <end position="161"/>
    </location>
</feature>
<reference evidence="4 5" key="1">
    <citation type="submission" date="2017-03" db="EMBL/GenBank/DDBJ databases">
        <authorList>
            <person name="Afonso C.L."/>
            <person name="Miller P.J."/>
            <person name="Scott M.A."/>
            <person name="Spackman E."/>
            <person name="Goraichik I."/>
            <person name="Dimitrov K.M."/>
            <person name="Suarez D.L."/>
            <person name="Swayne D.E."/>
        </authorList>
    </citation>
    <scope>NUCLEOTIDE SEQUENCE [LARGE SCALE GENOMIC DNA]</scope>
    <source>
        <strain evidence="4 5">CECT 7450</strain>
    </source>
</reference>
<evidence type="ECO:0000313" key="4">
    <source>
        <dbReference type="EMBL" id="SLN16534.1"/>
    </source>
</evidence>
<dbReference type="InterPro" id="IPR006115">
    <property type="entry name" value="6PGDH_NADP-bd"/>
</dbReference>
<organism evidence="4 5">
    <name type="scientific">Roseovarius albus</name>
    <dbReference type="NCBI Taxonomy" id="1247867"/>
    <lineage>
        <taxon>Bacteria</taxon>
        <taxon>Pseudomonadati</taxon>
        <taxon>Pseudomonadota</taxon>
        <taxon>Alphaproteobacteria</taxon>
        <taxon>Rhodobacterales</taxon>
        <taxon>Roseobacteraceae</taxon>
        <taxon>Roseovarius</taxon>
    </lineage>
</organism>
<dbReference type="GO" id="GO:0003677">
    <property type="term" value="F:DNA binding"/>
    <property type="evidence" value="ECO:0007669"/>
    <property type="project" value="TreeGrafter"/>
</dbReference>
<dbReference type="Pfam" id="PF21761">
    <property type="entry name" value="RedAm-like_C"/>
    <property type="match status" value="1"/>
</dbReference>
<dbReference type="Pfam" id="PF03446">
    <property type="entry name" value="NAD_binding_2"/>
    <property type="match status" value="1"/>
</dbReference>
<protein>
    <submittedName>
        <fullName evidence="4">Tartronate semialdehyde reductase</fullName>
    </submittedName>
</protein>
<evidence type="ECO:0000256" key="1">
    <source>
        <dbReference type="ARBA" id="ARBA00023002"/>
    </source>
</evidence>
<evidence type="ECO:0000259" key="2">
    <source>
        <dbReference type="Pfam" id="PF03446"/>
    </source>
</evidence>
<proteinExistence type="predicted"/>
<keyword evidence="1" id="KW-0560">Oxidoreductase</keyword>
<dbReference type="InterPro" id="IPR015815">
    <property type="entry name" value="HIBADH-related"/>
</dbReference>
<dbReference type="Proteomes" id="UP000193061">
    <property type="component" value="Unassembled WGS sequence"/>
</dbReference>
<dbReference type="GO" id="GO:0016491">
    <property type="term" value="F:oxidoreductase activity"/>
    <property type="evidence" value="ECO:0007669"/>
    <property type="project" value="UniProtKB-KW"/>
</dbReference>
<sequence>MTSDITAVGLGAMGSALASALLTAGRKVTVWNRTMEKAQPLISQGATPAATLPEAIAASPRTVVCLMNYSITNNLCTDTQVQKAVSGRNIIQLGTSTPNESEDSQKQFNSWGAGYIDGTIMCWPGNIGTPTGRIVVAGSETAFADCEQDLRILAGDMRYVGSNIRAAATLELAFLSRLLGIIFGSIHGALACEAEGVPVSEFTSILPPGDRAIPLTETIHAGSFDQISKGGASVDVAAEAVTGLYDHAVSAGINNELPSLMREWIKRAQAAGYGKQETSAVIKPLRRGN</sequence>